<feature type="signal peptide" evidence="3">
    <location>
        <begin position="1"/>
        <end position="27"/>
    </location>
</feature>
<dbReference type="Proteomes" id="UP000463961">
    <property type="component" value="Chromosome"/>
</dbReference>
<evidence type="ECO:0000256" key="3">
    <source>
        <dbReference type="SAM" id="SignalP"/>
    </source>
</evidence>
<accession>A0A679IAA0</accession>
<dbReference type="SUPFAM" id="SSF111384">
    <property type="entry name" value="OmpH-like"/>
    <property type="match status" value="1"/>
</dbReference>
<feature type="compositionally biased region" description="Polar residues" evidence="2">
    <location>
        <begin position="74"/>
        <end position="87"/>
    </location>
</feature>
<dbReference type="SMART" id="SM00935">
    <property type="entry name" value="OmpH"/>
    <property type="match status" value="1"/>
</dbReference>
<gene>
    <name evidence="4" type="ORF">ICHIAU1_18660</name>
</gene>
<feature type="region of interest" description="Disordered" evidence="2">
    <location>
        <begin position="74"/>
        <end position="105"/>
    </location>
</feature>
<dbReference type="InterPro" id="IPR024930">
    <property type="entry name" value="Skp_dom_sf"/>
</dbReference>
<dbReference type="RefSeq" id="WP_162049715.1">
    <property type="nucleotide sequence ID" value="NZ_AP019011.1"/>
</dbReference>
<dbReference type="Gene3D" id="3.30.910.20">
    <property type="entry name" value="Skp domain"/>
    <property type="match status" value="1"/>
</dbReference>
<dbReference type="Pfam" id="PF03938">
    <property type="entry name" value="OmpH"/>
    <property type="match status" value="1"/>
</dbReference>
<feature type="compositionally biased region" description="Basic and acidic residues" evidence="2">
    <location>
        <begin position="88"/>
        <end position="105"/>
    </location>
</feature>
<dbReference type="GO" id="GO:0050821">
    <property type="term" value="P:protein stabilization"/>
    <property type="evidence" value="ECO:0007669"/>
    <property type="project" value="TreeGrafter"/>
</dbReference>
<dbReference type="AlphaFoldDB" id="A0A679IAA0"/>
<reference evidence="5" key="1">
    <citation type="submission" date="2020-01" db="EMBL/GenBank/DDBJ databases">
        <title>Phosphoaccumulans saitamaens gen. nov., sp. nov., a polyphosphate accumulating bacterium isolated from surface river water.</title>
        <authorList>
            <person name="Watanabe K."/>
            <person name="Suda W."/>
        </authorList>
    </citation>
    <scope>NUCLEOTIDE SEQUENCE [LARGE SCALE GENOMIC DNA]</scope>
    <source>
        <strain evidence="5">ICHIAU1</strain>
    </source>
</reference>
<dbReference type="PIRSF" id="PIRSF002094">
    <property type="entry name" value="OMP26_Skp"/>
    <property type="match status" value="1"/>
</dbReference>
<dbReference type="PANTHER" id="PTHR35089:SF1">
    <property type="entry name" value="CHAPERONE PROTEIN SKP"/>
    <property type="match status" value="1"/>
</dbReference>
<dbReference type="OrthoDB" id="5294628at2"/>
<evidence type="ECO:0000256" key="2">
    <source>
        <dbReference type="SAM" id="MobiDB-lite"/>
    </source>
</evidence>
<feature type="chain" id="PRO_5043523395" evidence="3">
    <location>
        <begin position="28"/>
        <end position="177"/>
    </location>
</feature>
<dbReference type="EMBL" id="AP022345">
    <property type="protein sequence ID" value="BBU69583.1"/>
    <property type="molecule type" value="Genomic_DNA"/>
</dbReference>
<keyword evidence="5" id="KW-1185">Reference proteome</keyword>
<dbReference type="InterPro" id="IPR005632">
    <property type="entry name" value="Chaperone_Skp"/>
</dbReference>
<protein>
    <submittedName>
        <fullName evidence="4">Outer membrane protein chaperone</fullName>
    </submittedName>
</protein>
<comment type="similarity">
    <text evidence="1">Belongs to the skp family.</text>
</comment>
<dbReference type="PANTHER" id="PTHR35089">
    <property type="entry name" value="CHAPERONE PROTEIN SKP"/>
    <property type="match status" value="1"/>
</dbReference>
<proteinExistence type="inferred from homology"/>
<evidence type="ECO:0000313" key="5">
    <source>
        <dbReference type="Proteomes" id="UP000463961"/>
    </source>
</evidence>
<organism evidence="4 5">
    <name type="scientific">Fluviibacter phosphoraccumulans</name>
    <dbReference type="NCBI Taxonomy" id="1751046"/>
    <lineage>
        <taxon>Bacteria</taxon>
        <taxon>Pseudomonadati</taxon>
        <taxon>Pseudomonadota</taxon>
        <taxon>Betaproteobacteria</taxon>
        <taxon>Rhodocyclales</taxon>
        <taxon>Fluviibacteraceae</taxon>
        <taxon>Fluviibacter</taxon>
    </lineage>
</organism>
<sequence length="177" mass="20156">MNRLRSNRLLLAVLASAGLLVSSAGFATETKIGFVDMQRLFDQAPIAVKANKKLTVEFAKRELELQKLGKQIKSQQDTLEKSGSTMSETDRRNRERDLSDASREFQRKQREFREDLDVRRNEAMAVVIERANKALKQIAETEKYDLIIQDAVYFSPRIDITDKIIKALADDGKLPAQ</sequence>
<dbReference type="GO" id="GO:0051082">
    <property type="term" value="F:unfolded protein binding"/>
    <property type="evidence" value="ECO:0007669"/>
    <property type="project" value="InterPro"/>
</dbReference>
<evidence type="ECO:0000313" key="4">
    <source>
        <dbReference type="EMBL" id="BBU69583.1"/>
    </source>
</evidence>
<evidence type="ECO:0000256" key="1">
    <source>
        <dbReference type="PIRNR" id="PIRNR002094"/>
    </source>
</evidence>
<dbReference type="GO" id="GO:0005829">
    <property type="term" value="C:cytosol"/>
    <property type="evidence" value="ECO:0007669"/>
    <property type="project" value="TreeGrafter"/>
</dbReference>
<keyword evidence="3" id="KW-0732">Signal</keyword>
<name>A0A679IAA0_9RHOO</name>